<evidence type="ECO:0000256" key="3">
    <source>
        <dbReference type="ARBA" id="ARBA00023015"/>
    </source>
</evidence>
<dbReference type="AlphaFoldDB" id="A0A4S4BJB9"/>
<evidence type="ECO:0000256" key="2">
    <source>
        <dbReference type="ARBA" id="ARBA00023012"/>
    </source>
</evidence>
<organism evidence="8 9">
    <name type="scientific">Cohnella fermenti</name>
    <dbReference type="NCBI Taxonomy" id="2565925"/>
    <lineage>
        <taxon>Bacteria</taxon>
        <taxon>Bacillati</taxon>
        <taxon>Bacillota</taxon>
        <taxon>Bacilli</taxon>
        <taxon>Bacillales</taxon>
        <taxon>Paenibacillaceae</taxon>
        <taxon>Cohnella</taxon>
    </lineage>
</organism>
<sequence>MIESYTVAIAEDVRYARILIRQLCEKNYLQVVAEASSGIEFKLLARDLRPDVLVLDIELEDMSGIELARQLRAELDYTPQIIFITGSTDPLNIMAAVNEVGAFYIVKPLQEDRWMIAITKVIDNLEKQRHRLALLKQADRLVEIHVQRKTIRVAEESILIVEKIPGRKNVNVYLTTGEVIESNSSLNQIKDQSSTYLFETIRGFLVNLRYVAGYRREGGSKNLLRRFDVYFHNSYLVAPLGRIQEKEFAEQLNQYQRQGFLSVQNE</sequence>
<evidence type="ECO:0000256" key="6">
    <source>
        <dbReference type="PROSITE-ProRule" id="PRU00169"/>
    </source>
</evidence>
<dbReference type="Gene3D" id="3.40.50.2300">
    <property type="match status" value="1"/>
</dbReference>
<dbReference type="GO" id="GO:0006355">
    <property type="term" value="P:regulation of DNA-templated transcription"/>
    <property type="evidence" value="ECO:0007669"/>
    <property type="project" value="TreeGrafter"/>
</dbReference>
<evidence type="ECO:0000256" key="5">
    <source>
        <dbReference type="ARBA" id="ARBA00023163"/>
    </source>
</evidence>
<keyword evidence="5" id="KW-0804">Transcription</keyword>
<dbReference type="Proteomes" id="UP000310636">
    <property type="component" value="Unassembled WGS sequence"/>
</dbReference>
<dbReference type="GO" id="GO:0000156">
    <property type="term" value="F:phosphorelay response regulator activity"/>
    <property type="evidence" value="ECO:0007669"/>
    <property type="project" value="TreeGrafter"/>
</dbReference>
<feature type="modified residue" description="4-aspartylphosphate" evidence="6">
    <location>
        <position position="56"/>
    </location>
</feature>
<accession>A0A4S4BJB9</accession>
<dbReference type="CDD" id="cd00156">
    <property type="entry name" value="REC"/>
    <property type="match status" value="1"/>
</dbReference>
<dbReference type="EMBL" id="SSOB01000038">
    <property type="protein sequence ID" value="THF74752.1"/>
    <property type="molecule type" value="Genomic_DNA"/>
</dbReference>
<evidence type="ECO:0000313" key="8">
    <source>
        <dbReference type="EMBL" id="THF74752.1"/>
    </source>
</evidence>
<evidence type="ECO:0000259" key="7">
    <source>
        <dbReference type="PROSITE" id="PS50110"/>
    </source>
</evidence>
<dbReference type="SUPFAM" id="SSF52172">
    <property type="entry name" value="CheY-like"/>
    <property type="match status" value="1"/>
</dbReference>
<keyword evidence="2" id="KW-0902">Two-component regulatory system</keyword>
<dbReference type="InterPro" id="IPR007492">
    <property type="entry name" value="LytTR_DNA-bd_dom"/>
</dbReference>
<dbReference type="SMART" id="SM00850">
    <property type="entry name" value="LytTR"/>
    <property type="match status" value="1"/>
</dbReference>
<dbReference type="Pfam" id="PF00072">
    <property type="entry name" value="Response_reg"/>
    <property type="match status" value="1"/>
</dbReference>
<dbReference type="Pfam" id="PF04397">
    <property type="entry name" value="LytTR"/>
    <property type="match status" value="1"/>
</dbReference>
<gene>
    <name evidence="8" type="ORF">E6C55_24400</name>
</gene>
<evidence type="ECO:0000313" key="9">
    <source>
        <dbReference type="Proteomes" id="UP000310636"/>
    </source>
</evidence>
<dbReference type="SMART" id="SM00448">
    <property type="entry name" value="REC"/>
    <property type="match status" value="1"/>
</dbReference>
<protein>
    <submittedName>
        <fullName evidence="8">Response regulator transcription factor</fullName>
    </submittedName>
</protein>
<dbReference type="InterPro" id="IPR039420">
    <property type="entry name" value="WalR-like"/>
</dbReference>
<evidence type="ECO:0000256" key="1">
    <source>
        <dbReference type="ARBA" id="ARBA00022553"/>
    </source>
</evidence>
<dbReference type="PROSITE" id="PS50110">
    <property type="entry name" value="RESPONSE_REGULATORY"/>
    <property type="match status" value="1"/>
</dbReference>
<dbReference type="Gene3D" id="2.40.50.1020">
    <property type="entry name" value="LytTr DNA-binding domain"/>
    <property type="match status" value="1"/>
</dbReference>
<dbReference type="PANTHER" id="PTHR48111:SF1">
    <property type="entry name" value="TWO-COMPONENT RESPONSE REGULATOR ORR33"/>
    <property type="match status" value="1"/>
</dbReference>
<dbReference type="GO" id="GO:0005829">
    <property type="term" value="C:cytosol"/>
    <property type="evidence" value="ECO:0007669"/>
    <property type="project" value="TreeGrafter"/>
</dbReference>
<proteinExistence type="predicted"/>
<feature type="domain" description="Response regulatory" evidence="7">
    <location>
        <begin position="6"/>
        <end position="122"/>
    </location>
</feature>
<dbReference type="OrthoDB" id="188043at2"/>
<name>A0A4S4BJB9_9BACL</name>
<keyword evidence="1 6" id="KW-0597">Phosphoprotein</keyword>
<comment type="caution">
    <text evidence="8">The sequence shown here is derived from an EMBL/GenBank/DDBJ whole genome shotgun (WGS) entry which is preliminary data.</text>
</comment>
<dbReference type="RefSeq" id="WP_136372440.1">
    <property type="nucleotide sequence ID" value="NZ_SSOB01000038.1"/>
</dbReference>
<dbReference type="InterPro" id="IPR001789">
    <property type="entry name" value="Sig_transdc_resp-reg_receiver"/>
</dbReference>
<keyword evidence="3" id="KW-0805">Transcription regulation</keyword>
<dbReference type="PANTHER" id="PTHR48111">
    <property type="entry name" value="REGULATOR OF RPOS"/>
    <property type="match status" value="1"/>
</dbReference>
<evidence type="ECO:0000256" key="4">
    <source>
        <dbReference type="ARBA" id="ARBA00023125"/>
    </source>
</evidence>
<dbReference type="GO" id="GO:0032993">
    <property type="term" value="C:protein-DNA complex"/>
    <property type="evidence" value="ECO:0007669"/>
    <property type="project" value="TreeGrafter"/>
</dbReference>
<dbReference type="InterPro" id="IPR011006">
    <property type="entry name" value="CheY-like_superfamily"/>
</dbReference>
<keyword evidence="4" id="KW-0238">DNA-binding</keyword>
<keyword evidence="9" id="KW-1185">Reference proteome</keyword>
<reference evidence="8 9" key="1">
    <citation type="submission" date="2019-04" db="EMBL/GenBank/DDBJ databases">
        <title>Cohnella sp. nov. isolated from preserved vegetables.</title>
        <authorList>
            <person name="Lin S.-Y."/>
            <person name="Hung M.-H."/>
            <person name="Young C.-C."/>
        </authorList>
    </citation>
    <scope>NUCLEOTIDE SEQUENCE [LARGE SCALE GENOMIC DNA]</scope>
    <source>
        <strain evidence="8 9">CC-MHH1044</strain>
    </source>
</reference>
<dbReference type="GO" id="GO:0000976">
    <property type="term" value="F:transcription cis-regulatory region binding"/>
    <property type="evidence" value="ECO:0007669"/>
    <property type="project" value="TreeGrafter"/>
</dbReference>